<dbReference type="Pfam" id="PF00149">
    <property type="entry name" value="Metallophos"/>
    <property type="match status" value="1"/>
</dbReference>
<feature type="domain" description="Calcineurin-like phosphoesterase" evidence="5">
    <location>
        <begin position="6"/>
        <end position="196"/>
    </location>
</feature>
<dbReference type="EMBL" id="JAGGMR010000001">
    <property type="protein sequence ID" value="MBP2187532.1"/>
    <property type="molecule type" value="Genomic_DNA"/>
</dbReference>
<keyword evidence="1" id="KW-0479">Metal-binding</keyword>
<sequence length="276" mass="29336">MPMILVAQVSDTHFDLGARNAERAERVMTFLAGLRHRPHAVLVTGDVTDSGRAEQYAQAAATLRSELPVHFLPGNHDDRAAFRTGLLDEPASNTPINQVAWIADSTSASSVTVALLDSTIPGEPSGSLAPETYDWLSEVLQGAPADKPILLALHHPPAPLFSPVVDVIALADPDRLAKLVIDDDRILGVLTGHAHSAATTTFAGKPLLIAPSTASVLAGEWELEVPDHVMDYAPDPSVALHVIENHRITTHFRTVPMGGRVGVLPSEPGPRPTPHG</sequence>
<reference evidence="6 7" key="1">
    <citation type="submission" date="2021-03" db="EMBL/GenBank/DDBJ databases">
        <title>Sequencing the genomes of 1000 actinobacteria strains.</title>
        <authorList>
            <person name="Klenk H.-P."/>
        </authorList>
    </citation>
    <scope>NUCLEOTIDE SEQUENCE [LARGE SCALE GENOMIC DNA]</scope>
    <source>
        <strain evidence="6 7">DSM 45516</strain>
    </source>
</reference>
<evidence type="ECO:0000259" key="5">
    <source>
        <dbReference type="Pfam" id="PF00149"/>
    </source>
</evidence>
<evidence type="ECO:0000256" key="1">
    <source>
        <dbReference type="ARBA" id="ARBA00022723"/>
    </source>
</evidence>
<evidence type="ECO:0000256" key="4">
    <source>
        <dbReference type="ARBA" id="ARBA00025742"/>
    </source>
</evidence>
<evidence type="ECO:0000256" key="3">
    <source>
        <dbReference type="ARBA" id="ARBA00023004"/>
    </source>
</evidence>
<dbReference type="RefSeq" id="WP_245365775.1">
    <property type="nucleotide sequence ID" value="NZ_JAGGMR010000001.1"/>
</dbReference>
<keyword evidence="7" id="KW-1185">Reference proteome</keyword>
<proteinExistence type="inferred from homology"/>
<dbReference type="SUPFAM" id="SSF56300">
    <property type="entry name" value="Metallo-dependent phosphatases"/>
    <property type="match status" value="1"/>
</dbReference>
<dbReference type="PANTHER" id="PTHR42988:SF2">
    <property type="entry name" value="CYCLIC NUCLEOTIDE PHOSPHODIESTERASE CBUA0032-RELATED"/>
    <property type="match status" value="1"/>
</dbReference>
<name>A0ABS4Q766_9NOCA</name>
<evidence type="ECO:0000313" key="7">
    <source>
        <dbReference type="Proteomes" id="UP001519325"/>
    </source>
</evidence>
<dbReference type="InterPro" id="IPR029052">
    <property type="entry name" value="Metallo-depent_PP-like"/>
</dbReference>
<protein>
    <submittedName>
        <fullName evidence="6">3',5'-cyclic AMP phosphodiesterase CpdA</fullName>
    </submittedName>
</protein>
<dbReference type="PANTHER" id="PTHR42988">
    <property type="entry name" value="PHOSPHOHYDROLASE"/>
    <property type="match status" value="1"/>
</dbReference>
<dbReference type="Gene3D" id="3.60.21.10">
    <property type="match status" value="1"/>
</dbReference>
<evidence type="ECO:0000256" key="2">
    <source>
        <dbReference type="ARBA" id="ARBA00022801"/>
    </source>
</evidence>
<comment type="similarity">
    <text evidence="4">Belongs to the cyclic nucleotide phosphodiesterase class-III family.</text>
</comment>
<organism evidence="6 7">
    <name type="scientific">Nocardia goodfellowii</name>
    <dbReference type="NCBI Taxonomy" id="882446"/>
    <lineage>
        <taxon>Bacteria</taxon>
        <taxon>Bacillati</taxon>
        <taxon>Actinomycetota</taxon>
        <taxon>Actinomycetes</taxon>
        <taxon>Mycobacteriales</taxon>
        <taxon>Nocardiaceae</taxon>
        <taxon>Nocardia</taxon>
    </lineage>
</organism>
<gene>
    <name evidence="6" type="ORF">BJ987_000433</name>
</gene>
<keyword evidence="2" id="KW-0378">Hydrolase</keyword>
<accession>A0ABS4Q766</accession>
<dbReference type="InterPro" id="IPR050884">
    <property type="entry name" value="CNP_phosphodiesterase-III"/>
</dbReference>
<evidence type="ECO:0000313" key="6">
    <source>
        <dbReference type="EMBL" id="MBP2187532.1"/>
    </source>
</evidence>
<comment type="caution">
    <text evidence="6">The sequence shown here is derived from an EMBL/GenBank/DDBJ whole genome shotgun (WGS) entry which is preliminary data.</text>
</comment>
<dbReference type="InterPro" id="IPR004843">
    <property type="entry name" value="Calcineurin-like_PHP"/>
</dbReference>
<keyword evidence="3" id="KW-0408">Iron</keyword>
<dbReference type="Proteomes" id="UP001519325">
    <property type="component" value="Unassembled WGS sequence"/>
</dbReference>